<name>A0A411YFA7_9ACTN</name>
<dbReference type="InterPro" id="IPR011547">
    <property type="entry name" value="SLC26A/SulP_dom"/>
</dbReference>
<keyword evidence="2 6" id="KW-0812">Transmembrane</keyword>
<accession>A0A411YFA7</accession>
<sequence>MPVGSSRPWAAPTSPRGSSARCRSPGGFSRSAVNHEAGARTPAASLVTAALIVVVATVATPLLEPLPRAVLGGVIVVAVLRLVDLPEIVRLWREHRAEGTVAGVTFVATLTVGVEPGLGVGVVAGLLAAAWRRRESAHDARTDSGHEHRPPTSSSAPGARLLRVGSSHYGRRASVSGVAEIVAGLASDGNRSVVPARPGPPALARPG</sequence>
<keyword evidence="4 6" id="KW-0472">Membrane</keyword>
<reference evidence="8 9" key="1">
    <citation type="submission" date="2019-01" db="EMBL/GenBank/DDBJ databases">
        <title>Egibacter rhizosphaerae EGI 80759T.</title>
        <authorList>
            <person name="Chen D.-D."/>
            <person name="Tian Y."/>
            <person name="Jiao J.-Y."/>
            <person name="Zhang X.-T."/>
            <person name="Zhang Y.-G."/>
            <person name="Zhang Y."/>
            <person name="Xiao M."/>
            <person name="Shu W.-S."/>
            <person name="Li W.-J."/>
        </authorList>
    </citation>
    <scope>NUCLEOTIDE SEQUENCE [LARGE SCALE GENOMIC DNA]</scope>
    <source>
        <strain evidence="8 9">EGI 80759</strain>
    </source>
</reference>
<dbReference type="GO" id="GO:0016020">
    <property type="term" value="C:membrane"/>
    <property type="evidence" value="ECO:0007669"/>
    <property type="project" value="UniProtKB-SubCell"/>
</dbReference>
<evidence type="ECO:0000259" key="7">
    <source>
        <dbReference type="Pfam" id="PF00916"/>
    </source>
</evidence>
<evidence type="ECO:0000313" key="9">
    <source>
        <dbReference type="Proteomes" id="UP000291469"/>
    </source>
</evidence>
<evidence type="ECO:0000313" key="8">
    <source>
        <dbReference type="EMBL" id="QBI19866.1"/>
    </source>
</evidence>
<dbReference type="KEGG" id="erz:ER308_10050"/>
<dbReference type="Proteomes" id="UP000291469">
    <property type="component" value="Chromosome"/>
</dbReference>
<feature type="compositionally biased region" description="Basic and acidic residues" evidence="5">
    <location>
        <begin position="137"/>
        <end position="150"/>
    </location>
</feature>
<evidence type="ECO:0000256" key="4">
    <source>
        <dbReference type="ARBA" id="ARBA00023136"/>
    </source>
</evidence>
<dbReference type="AlphaFoldDB" id="A0A411YFA7"/>
<proteinExistence type="predicted"/>
<protein>
    <submittedName>
        <fullName evidence="8">SulP family inorganic anion transporter</fullName>
    </submittedName>
</protein>
<dbReference type="EMBL" id="CP036402">
    <property type="protein sequence ID" value="QBI19866.1"/>
    <property type="molecule type" value="Genomic_DNA"/>
</dbReference>
<organism evidence="8 9">
    <name type="scientific">Egibacter rhizosphaerae</name>
    <dbReference type="NCBI Taxonomy" id="1670831"/>
    <lineage>
        <taxon>Bacteria</taxon>
        <taxon>Bacillati</taxon>
        <taxon>Actinomycetota</taxon>
        <taxon>Nitriliruptoria</taxon>
        <taxon>Egibacterales</taxon>
        <taxon>Egibacteraceae</taxon>
        <taxon>Egibacter</taxon>
    </lineage>
</organism>
<dbReference type="GO" id="GO:0055085">
    <property type="term" value="P:transmembrane transport"/>
    <property type="evidence" value="ECO:0007669"/>
    <property type="project" value="InterPro"/>
</dbReference>
<feature type="domain" description="SLC26A/SulP transporter" evidence="7">
    <location>
        <begin position="26"/>
        <end position="101"/>
    </location>
</feature>
<comment type="subcellular location">
    <subcellularLocation>
        <location evidence="1">Membrane</location>
        <topology evidence="1">Multi-pass membrane protein</topology>
    </subcellularLocation>
</comment>
<feature type="region of interest" description="Disordered" evidence="5">
    <location>
        <begin position="1"/>
        <end position="27"/>
    </location>
</feature>
<feature type="transmembrane region" description="Helical" evidence="6">
    <location>
        <begin position="43"/>
        <end position="63"/>
    </location>
</feature>
<gene>
    <name evidence="8" type="ORF">ER308_10050</name>
</gene>
<keyword evidence="3 6" id="KW-1133">Transmembrane helix</keyword>
<dbReference type="Pfam" id="PF00916">
    <property type="entry name" value="Sulfate_transp"/>
    <property type="match status" value="1"/>
</dbReference>
<evidence type="ECO:0000256" key="5">
    <source>
        <dbReference type="SAM" id="MobiDB-lite"/>
    </source>
</evidence>
<dbReference type="RefSeq" id="WP_131154863.1">
    <property type="nucleotide sequence ID" value="NZ_CP036402.1"/>
</dbReference>
<evidence type="ECO:0000256" key="2">
    <source>
        <dbReference type="ARBA" id="ARBA00022692"/>
    </source>
</evidence>
<feature type="transmembrane region" description="Helical" evidence="6">
    <location>
        <begin position="70"/>
        <end position="89"/>
    </location>
</feature>
<evidence type="ECO:0000256" key="1">
    <source>
        <dbReference type="ARBA" id="ARBA00004141"/>
    </source>
</evidence>
<feature type="transmembrane region" description="Helical" evidence="6">
    <location>
        <begin position="101"/>
        <end position="131"/>
    </location>
</feature>
<feature type="region of interest" description="Disordered" evidence="5">
    <location>
        <begin position="137"/>
        <end position="159"/>
    </location>
</feature>
<dbReference type="InterPro" id="IPR001902">
    <property type="entry name" value="SLC26A/SulP_fam"/>
</dbReference>
<keyword evidence="9" id="KW-1185">Reference proteome</keyword>
<evidence type="ECO:0000256" key="3">
    <source>
        <dbReference type="ARBA" id="ARBA00022989"/>
    </source>
</evidence>
<dbReference type="PANTHER" id="PTHR11814">
    <property type="entry name" value="SULFATE TRANSPORTER"/>
    <property type="match status" value="1"/>
</dbReference>
<evidence type="ECO:0000256" key="6">
    <source>
        <dbReference type="SAM" id="Phobius"/>
    </source>
</evidence>